<feature type="compositionally biased region" description="Low complexity" evidence="4">
    <location>
        <begin position="1601"/>
        <end position="1618"/>
    </location>
</feature>
<dbReference type="GO" id="GO:0005975">
    <property type="term" value="P:carbohydrate metabolic process"/>
    <property type="evidence" value="ECO:0007669"/>
    <property type="project" value="InterPro"/>
</dbReference>
<dbReference type="PROSITE" id="PS52006">
    <property type="entry name" value="GH64"/>
    <property type="match status" value="1"/>
</dbReference>
<dbReference type="InterPro" id="IPR051913">
    <property type="entry name" value="GH2_Domain-Containing"/>
</dbReference>
<dbReference type="InterPro" id="IPR008979">
    <property type="entry name" value="Galactose-bd-like_sf"/>
</dbReference>
<gene>
    <name evidence="9" type="ORF">HBF25_18895</name>
</gene>
<feature type="domain" description="Ig-like" evidence="7">
    <location>
        <begin position="1052"/>
        <end position="1135"/>
    </location>
</feature>
<dbReference type="Gene3D" id="3.20.20.80">
    <property type="entry name" value="Glycosidases"/>
    <property type="match status" value="1"/>
</dbReference>
<dbReference type="Proteomes" id="UP000490980">
    <property type="component" value="Unassembled WGS sequence"/>
</dbReference>
<feature type="domain" description="F5/8 type C" evidence="6">
    <location>
        <begin position="1618"/>
        <end position="1757"/>
    </location>
</feature>
<evidence type="ECO:0000256" key="4">
    <source>
        <dbReference type="SAM" id="MobiDB-lite"/>
    </source>
</evidence>
<feature type="region of interest" description="Disordered" evidence="4">
    <location>
        <begin position="1984"/>
        <end position="2005"/>
    </location>
</feature>
<dbReference type="Gene3D" id="2.60.110.10">
    <property type="entry name" value="Thaumatin"/>
    <property type="match status" value="1"/>
</dbReference>
<keyword evidence="10" id="KW-1185">Reference proteome</keyword>
<evidence type="ECO:0000259" key="7">
    <source>
        <dbReference type="PROSITE" id="PS50835"/>
    </source>
</evidence>
<dbReference type="Pfam" id="PF00703">
    <property type="entry name" value="Glyco_hydro_2"/>
    <property type="match status" value="1"/>
</dbReference>
<dbReference type="Pfam" id="PF00754">
    <property type="entry name" value="F5_F8_type_C"/>
    <property type="match status" value="3"/>
</dbReference>
<dbReference type="SUPFAM" id="SSF51445">
    <property type="entry name" value="(Trans)glycosidases"/>
    <property type="match status" value="1"/>
</dbReference>
<comment type="similarity">
    <text evidence="1">Belongs to the glycosyl hydrolase 2 family.</text>
</comment>
<dbReference type="Gene3D" id="2.60.120.260">
    <property type="entry name" value="Galactose-binding domain-like"/>
    <property type="match status" value="4"/>
</dbReference>
<feature type="chain" id="PRO_5030850092" evidence="5">
    <location>
        <begin position="35"/>
        <end position="2394"/>
    </location>
</feature>
<dbReference type="PANTHER" id="PTHR42732:SF1">
    <property type="entry name" value="BETA-MANNOSIDASE"/>
    <property type="match status" value="1"/>
</dbReference>
<dbReference type="Pfam" id="PF02836">
    <property type="entry name" value="Glyco_hydro_2_C"/>
    <property type="match status" value="1"/>
</dbReference>
<dbReference type="InterPro" id="IPR013098">
    <property type="entry name" value="Ig_I-set"/>
</dbReference>
<evidence type="ECO:0000259" key="6">
    <source>
        <dbReference type="PROSITE" id="PS50022"/>
    </source>
</evidence>
<feature type="domain" description="Ig-like" evidence="7">
    <location>
        <begin position="966"/>
        <end position="1047"/>
    </location>
</feature>
<accession>A0A7X5UDE7</accession>
<feature type="domain" description="F5/8 type C" evidence="6">
    <location>
        <begin position="1849"/>
        <end position="1985"/>
    </location>
</feature>
<evidence type="ECO:0000256" key="3">
    <source>
        <dbReference type="ARBA" id="ARBA00023295"/>
    </source>
</evidence>
<feature type="region of interest" description="Disordered" evidence="4">
    <location>
        <begin position="1592"/>
        <end position="1644"/>
    </location>
</feature>
<dbReference type="CDD" id="cd09214">
    <property type="entry name" value="GH64-like"/>
    <property type="match status" value="1"/>
</dbReference>
<evidence type="ECO:0000256" key="5">
    <source>
        <dbReference type="SAM" id="SignalP"/>
    </source>
</evidence>
<dbReference type="Pfam" id="PF13927">
    <property type="entry name" value="Ig_3"/>
    <property type="match status" value="1"/>
</dbReference>
<dbReference type="Pfam" id="PF07679">
    <property type="entry name" value="I-set"/>
    <property type="match status" value="2"/>
</dbReference>
<dbReference type="SUPFAM" id="SSF48726">
    <property type="entry name" value="Immunoglobulin"/>
    <property type="match status" value="4"/>
</dbReference>
<proteinExistence type="inferred from homology"/>
<dbReference type="InterPro" id="IPR036156">
    <property type="entry name" value="Beta-gal/glucu_dom_sf"/>
</dbReference>
<dbReference type="InterPro" id="IPR003599">
    <property type="entry name" value="Ig_sub"/>
</dbReference>
<evidence type="ECO:0000259" key="8">
    <source>
        <dbReference type="PROSITE" id="PS52006"/>
    </source>
</evidence>
<dbReference type="EMBL" id="JAARLZ010000012">
    <property type="protein sequence ID" value="NII08456.1"/>
    <property type="molecule type" value="Genomic_DNA"/>
</dbReference>
<evidence type="ECO:0000256" key="2">
    <source>
        <dbReference type="ARBA" id="ARBA00022801"/>
    </source>
</evidence>
<feature type="domain" description="Ig-like" evidence="7">
    <location>
        <begin position="1760"/>
        <end position="1840"/>
    </location>
</feature>
<dbReference type="InterPro" id="IPR013783">
    <property type="entry name" value="Ig-like_fold"/>
</dbReference>
<organism evidence="9 10">
    <name type="scientific">Luteibacter anthropi</name>
    <dbReference type="NCBI Taxonomy" id="564369"/>
    <lineage>
        <taxon>Bacteria</taxon>
        <taxon>Pseudomonadati</taxon>
        <taxon>Pseudomonadota</taxon>
        <taxon>Gammaproteobacteria</taxon>
        <taxon>Lysobacterales</taxon>
        <taxon>Rhodanobacteraceae</taxon>
        <taxon>Luteibacter</taxon>
    </lineage>
</organism>
<dbReference type="PANTHER" id="PTHR42732">
    <property type="entry name" value="BETA-GALACTOSIDASE"/>
    <property type="match status" value="1"/>
</dbReference>
<name>A0A7X5UDE7_9GAMM</name>
<dbReference type="Pfam" id="PF16483">
    <property type="entry name" value="Glyco_hydro_64"/>
    <property type="match status" value="1"/>
</dbReference>
<evidence type="ECO:0000313" key="10">
    <source>
        <dbReference type="Proteomes" id="UP000490980"/>
    </source>
</evidence>
<protein>
    <submittedName>
        <fullName evidence="9">Glycoside hydrolase family 2</fullName>
    </submittedName>
</protein>
<dbReference type="SMART" id="SM00409">
    <property type="entry name" value="IG"/>
    <property type="match status" value="5"/>
</dbReference>
<reference evidence="9 10" key="1">
    <citation type="submission" date="2020-03" db="EMBL/GenBank/DDBJ databases">
        <authorList>
            <person name="Lai Q."/>
        </authorList>
    </citation>
    <scope>NUCLEOTIDE SEQUENCE [LARGE SCALE GENOMIC DNA]</scope>
    <source>
        <strain evidence="9 10">CCUG 25036</strain>
    </source>
</reference>
<dbReference type="SUPFAM" id="SSF49785">
    <property type="entry name" value="Galactose-binding domain-like"/>
    <property type="match status" value="4"/>
</dbReference>
<dbReference type="Gene3D" id="3.30.920.50">
    <property type="entry name" value="Beta-1,3-glucanase, C-terminal domain"/>
    <property type="match status" value="1"/>
</dbReference>
<feature type="domain" description="F5/8 type C" evidence="6">
    <location>
        <begin position="1221"/>
        <end position="1363"/>
    </location>
</feature>
<dbReference type="InterPro" id="IPR042517">
    <property type="entry name" value="Glyco_hydro_64_N_2"/>
</dbReference>
<dbReference type="InterPro" id="IPR006102">
    <property type="entry name" value="Ig-like_GH2"/>
</dbReference>
<feature type="signal peptide" evidence="5">
    <location>
        <begin position="1"/>
        <end position="34"/>
    </location>
</feature>
<keyword evidence="3" id="KW-0326">Glycosidase</keyword>
<dbReference type="InterPro" id="IPR000421">
    <property type="entry name" value="FA58C"/>
</dbReference>
<comment type="caution">
    <text evidence="9">The sequence shown here is derived from an EMBL/GenBank/DDBJ whole genome shotgun (WGS) entry which is preliminary data.</text>
</comment>
<dbReference type="InterPro" id="IPR037176">
    <property type="entry name" value="Osmotin/thaumatin-like_sf"/>
</dbReference>
<dbReference type="Gene3D" id="2.60.40.10">
    <property type="entry name" value="Immunoglobulins"/>
    <property type="match status" value="8"/>
</dbReference>
<dbReference type="PROSITE" id="PS50835">
    <property type="entry name" value="IG_LIKE"/>
    <property type="match status" value="4"/>
</dbReference>
<sequence length="2394" mass="258015">MKSHPVAPPGSMGRRRLAAFIATALLGVTVTAQAVTVAPSDRQDINLGAQPWKYTKQSIVNPNDPNVYAPLPNGDDGAAVNYDDSKWLTVGLPHAANDFTTFINQESGGGQGSLDGETSWYRTTLSNSAQWRGKKVMVEFEGAHTGDRVYINGHFIPGTGVLNQPGQPDAQATHVIGFLPHIVDLTSPSVIQYMKFDGTDVLAVKVGRSGGGFFEDPGFSGAFRFGQSEAGIFRPVKLHVTNLVHIPENVYAGQNTWGTYVATQALSADHSSATIRVQTNVANESGVAKTVTLITQIVDANGVEVARDQQDKTLAPTQPQNDNATPIFDQTLTVSNPTLWFPNGSPDGKPYLYHVIHTVSIDGQVVDAKQSTLGIRMITWDKDFPYVNGKKQYLVGGSGRYDYPALGSSVPEEQQWRDLKDMAAMGGNLWRPGHSPSSPEFVDAADALGVFIVQPSGDGENGFANVCNPSDKDYQQCKDMWTIKREVHRDIVIRDRSHPSIVAWEHDNGQMDTPFAQELRALARKWDNVSPRAAADRTPNDQNGDILSCSKAGCETHLHQVDFPNKPAWGAEYWGPGGSRSAYDTELAFALNYLVPFSQARAVNTFGMAQWYYADTPGEVIEQVDGLEDATHWVYQLDANGNIVKHPDGTPVKAFRHNSRGNNASMTDANRFPRMLYYIYESVWMPYSVKPMVKLANTWNRSGDIKVDAFSNCPAVRLLINDVPQGTDQVPNRWDSIDTASYDAENGAVDENTGKIVGVSTAEQTTKLPGQVHWNVTWQSGKAVAQCIDGGVVRTDSNGNPVQDILYTAGTADHIDLQVVNTTDPIRKPDGTVFQVTANGSDAAFIVARVLDAQNHLVPDATQKVNFDVTSGDSLVTYQGGTQAYVDYSAGEVPDPNGGIAEPMHYYHAPGSHELQFEGGLQKIALRSKFTTGTVQVTATAAGLKPGSVSFNIAPVPQAPSVSGPPSIIAQPNDDSVTVGDVGHFSVTASGAPPLTFTWKKNGVEIQGANQESYTTPATVLGDNNAKYTVVVHGQGPDQESTQATLSVSAFQQVTISQDPAPANVDQGQTAHFTVRASGSPTLKYQWMKNDQVIPDANGLTYDTPVLNVSDSGSTYSVVVSNFGSQMGSKEAQLTVNPARPPAFTGTLPDVRANPGQPATFDVTSLVTGTSPFHYKWSHNGQAIGDDQPTLTVNGVTQNDVGTYSVTVTNVLGDAAAATISAKLTLAPPGANLARQKPTTSTEVENPNGTASWQAVDGDGTTRWGSKIGDNGASLTVDLGSSRVFNRVVIKWENAHASDYKVQYSDSPDSGFQDALPEITNSLGGVEDMTFPQPVKGRYVRMQGVTRATDYGYSIYEFEVYNSAGCCNTGDRYQLVPGKLDGQPTTDVTDTLSGLTWDRIQRGFTDQGAQFTQSVAAGKCAKDNMRLPTRDEALAISGQNASTAAFPGAWTTWTDGQDPTDATFAYQVTSQGVVNRVVAENNPGHVLCVLGNKAIAPGIATQPASQTVGATRAAKFVAVATGVAPFAYDWYRVTQGADGHDVETFLSSTSDGTYTTTALAAADNGARFRVKVTSAQGLTSVSSDAVLTVDNSTNGVDPVFGTTPNQPNQPGNPNQPGTGTPGDGQGGTNIALHATATSNGNENDGYLAPAGAVDGDFTTRWSSKFQPEAWIALDLGSQQIFDHVILRWENAYSTQYTIEVSNDGNAWQSVSSQPYAGLGGVERRDFAAQTARYVRMHSTAKSSQYGVSLWEFEVYAAPLPKIVGQPQSAVVTAGQPVTFTVGVQANGTVSYQWRHNGAPVQGATQATLSFTPATADAGNYDVVVTDNAGRSVNSNPATLTVNAAIPPQAPTPPQGNVNLALHQPVTASDVENPVAFKAANVNDGDTGTRWSSGFTNDQWISVDLGAVKNVNKVVLSWENAHANDYVIEVSIDGQAWNKVDENPTSTGGVETRTFAAVSARYVRMRGITRSTQYGYSLWEMEVYGPDDGSTTPPPPPPQGGNNDPSQGFNYDVYPGFIGASLLNKTNGKWTDDQIFVEVIAKDPANNGVFSWVKPDGTIVPMNIADNTGPGHLTKNGDTFPNYAFTLKQAKLLKLPPLFSGRIFISLGEPLYMKNVLGADGVLGFAGPNPLNATDPNLDIRYDWYEFTWGDNGIWINTTQVDQFSIPLTLDLYGDGKTNHQKAGITETRDQIFTEYNKEVPAEFQIANLGPDTVRILAPGKDAFDYNKPQAHYYDAYVDAMWQYYENHTLKMTIGQKEFEGVVVDGVLTFQHTNWATFHEQDEPEGMLFNVSKPTTQDVLEGKGNLANSHDPWGVEGQLEAQLCGAFNRHVVQDVTTWKDDSQYYLQAPSNYYSRFWHAHSIDGKAYGFSYDDVSDHSSSLIDGKPEHLEFGIGW</sequence>
<dbReference type="InterPro" id="IPR032477">
    <property type="entry name" value="Glyco_hydro_64"/>
</dbReference>
<dbReference type="SUPFAM" id="SSF49303">
    <property type="entry name" value="beta-Galactosidase/glucuronidase domain"/>
    <property type="match status" value="1"/>
</dbReference>
<dbReference type="InterPro" id="IPR017853">
    <property type="entry name" value="GH"/>
</dbReference>
<keyword evidence="5" id="KW-0732">Signal</keyword>
<dbReference type="InterPro" id="IPR036179">
    <property type="entry name" value="Ig-like_dom_sf"/>
</dbReference>
<feature type="domain" description="GH64" evidence="8">
    <location>
        <begin position="2014"/>
        <end position="2394"/>
    </location>
</feature>
<evidence type="ECO:0000256" key="1">
    <source>
        <dbReference type="ARBA" id="ARBA00007401"/>
    </source>
</evidence>
<evidence type="ECO:0000313" key="9">
    <source>
        <dbReference type="EMBL" id="NII08456.1"/>
    </source>
</evidence>
<dbReference type="InterPro" id="IPR007110">
    <property type="entry name" value="Ig-like_dom"/>
</dbReference>
<keyword evidence="2 9" id="KW-0378">Hydrolase</keyword>
<dbReference type="InterPro" id="IPR006103">
    <property type="entry name" value="Glyco_hydro_2_cat"/>
</dbReference>
<feature type="compositionally biased region" description="Polar residues" evidence="4">
    <location>
        <begin position="1237"/>
        <end position="1253"/>
    </location>
</feature>
<dbReference type="PROSITE" id="PS50022">
    <property type="entry name" value="FA58C_3"/>
    <property type="match status" value="3"/>
</dbReference>
<feature type="region of interest" description="Disordered" evidence="4">
    <location>
        <begin position="1231"/>
        <end position="1267"/>
    </location>
</feature>
<dbReference type="GO" id="GO:0004553">
    <property type="term" value="F:hydrolase activity, hydrolyzing O-glycosyl compounds"/>
    <property type="evidence" value="ECO:0007669"/>
    <property type="project" value="InterPro"/>
</dbReference>
<dbReference type="RefSeq" id="WP_166951311.1">
    <property type="nucleotide sequence ID" value="NZ_JAARLZ010000012.1"/>
</dbReference>
<feature type="domain" description="Ig-like" evidence="7">
    <location>
        <begin position="1142"/>
        <end position="1225"/>
    </location>
</feature>